<evidence type="ECO:0000313" key="3">
    <source>
        <dbReference type="Proteomes" id="UP000479190"/>
    </source>
</evidence>
<evidence type="ECO:0000256" key="1">
    <source>
        <dbReference type="SAM" id="SignalP"/>
    </source>
</evidence>
<reference evidence="2 3" key="1">
    <citation type="submission" date="2020-02" db="EMBL/GenBank/DDBJ databases">
        <authorList>
            <person name="Ferguson B K."/>
        </authorList>
    </citation>
    <scope>NUCLEOTIDE SEQUENCE [LARGE SCALE GENOMIC DNA]</scope>
</reference>
<evidence type="ECO:0008006" key="4">
    <source>
        <dbReference type="Google" id="ProtNLM"/>
    </source>
</evidence>
<organism evidence="2 3">
    <name type="scientific">Trichogramma brassicae</name>
    <dbReference type="NCBI Taxonomy" id="86971"/>
    <lineage>
        <taxon>Eukaryota</taxon>
        <taxon>Metazoa</taxon>
        <taxon>Ecdysozoa</taxon>
        <taxon>Arthropoda</taxon>
        <taxon>Hexapoda</taxon>
        <taxon>Insecta</taxon>
        <taxon>Pterygota</taxon>
        <taxon>Neoptera</taxon>
        <taxon>Endopterygota</taxon>
        <taxon>Hymenoptera</taxon>
        <taxon>Apocrita</taxon>
        <taxon>Proctotrupomorpha</taxon>
        <taxon>Chalcidoidea</taxon>
        <taxon>Trichogrammatidae</taxon>
        <taxon>Trichogramma</taxon>
    </lineage>
</organism>
<protein>
    <recommendedName>
        <fullName evidence="4">Secreted protein</fullName>
    </recommendedName>
</protein>
<keyword evidence="3" id="KW-1185">Reference proteome</keyword>
<feature type="signal peptide" evidence="1">
    <location>
        <begin position="1"/>
        <end position="18"/>
    </location>
</feature>
<accession>A0A6H5IA22</accession>
<name>A0A6H5IA22_9HYME</name>
<evidence type="ECO:0000313" key="2">
    <source>
        <dbReference type="EMBL" id="CAB0032512.1"/>
    </source>
</evidence>
<sequence>MMRGAGAAAAASLVTCAAQLLCVIKLTTKCVKTPVVFARGCCCIVSVHSAKESFERLLRYRYSREYLLFENFLCSYSSVRASINARRDNKSIYRAGVCGASLWVRGRLVPSSAIAVRDELEREECLIASERPQGGHKSQSRHLTRKLNLSLLQLLPQQFLSLRQEPKPRSKGLNRVNRVHADRPVCPSLRRFWTKNQYIYVLRSESRGSRARSTMIELLMPCMELGAS</sequence>
<feature type="chain" id="PRO_5026101860" description="Secreted protein" evidence="1">
    <location>
        <begin position="19"/>
        <end position="228"/>
    </location>
</feature>
<dbReference type="Proteomes" id="UP000479190">
    <property type="component" value="Unassembled WGS sequence"/>
</dbReference>
<gene>
    <name evidence="2" type="ORF">TBRA_LOCUS4447</name>
</gene>
<proteinExistence type="predicted"/>
<dbReference type="AlphaFoldDB" id="A0A6H5IA22"/>
<keyword evidence="1" id="KW-0732">Signal</keyword>
<dbReference type="EMBL" id="CADCXV010000680">
    <property type="protein sequence ID" value="CAB0032512.1"/>
    <property type="molecule type" value="Genomic_DNA"/>
</dbReference>